<accession>A0ABP2Y1R1</accession>
<proteinExistence type="predicted"/>
<comment type="caution">
    <text evidence="4">The sequence shown here is derived from an EMBL/GenBank/DDBJ whole genome shotgun (WGS) entry which is preliminary data.</text>
</comment>
<feature type="signal peptide" evidence="2">
    <location>
        <begin position="1"/>
        <end position="18"/>
    </location>
</feature>
<dbReference type="PANTHER" id="PTHR48081">
    <property type="entry name" value="AB HYDROLASE SUPERFAMILY PROTEIN C4A8.06C"/>
    <property type="match status" value="1"/>
</dbReference>
<evidence type="ECO:0000313" key="5">
    <source>
        <dbReference type="Proteomes" id="UP000016534"/>
    </source>
</evidence>
<dbReference type="Proteomes" id="UP000016534">
    <property type="component" value="Unassembled WGS sequence"/>
</dbReference>
<feature type="domain" description="BD-FAE-like" evidence="3">
    <location>
        <begin position="65"/>
        <end position="243"/>
    </location>
</feature>
<organism evidence="4 5">
    <name type="scientific">Pseudoalteromonas undina</name>
    <dbReference type="NCBI Taxonomy" id="43660"/>
    <lineage>
        <taxon>Bacteria</taxon>
        <taxon>Pseudomonadati</taxon>
        <taxon>Pseudomonadota</taxon>
        <taxon>Gammaproteobacteria</taxon>
        <taxon>Alteromonadales</taxon>
        <taxon>Pseudoalteromonadaceae</taxon>
        <taxon>Pseudoalteromonas</taxon>
    </lineage>
</organism>
<keyword evidence="2" id="KW-0732">Signal</keyword>
<dbReference type="InterPro" id="IPR029058">
    <property type="entry name" value="AB_hydrolase_fold"/>
</dbReference>
<evidence type="ECO:0000256" key="1">
    <source>
        <dbReference type="ARBA" id="ARBA00022801"/>
    </source>
</evidence>
<dbReference type="InterPro" id="IPR049492">
    <property type="entry name" value="BD-FAE-like_dom"/>
</dbReference>
<reference evidence="4" key="1">
    <citation type="journal article" date="2012" name="J. Bacteriol.">
        <title>Genome sequences of type strains of seven species of the marine bacterium Pseudoalteromonas.</title>
        <authorList>
            <person name="Xie B.B."/>
            <person name="Shu Y.L."/>
            <person name="Qin Q.L."/>
            <person name="Rong J.C."/>
            <person name="Zhang X.Y."/>
            <person name="Chen X.L."/>
            <person name="Shi M."/>
            <person name="He H.L."/>
            <person name="Zhou B.C."/>
            <person name="Zhang Y.Z."/>
        </authorList>
    </citation>
    <scope>NUCLEOTIDE SEQUENCE [LARGE SCALE GENOMIC DNA]</scope>
    <source>
        <strain evidence="4">NCIMB 2128</strain>
    </source>
</reference>
<dbReference type="SUPFAM" id="SSF53474">
    <property type="entry name" value="alpha/beta-Hydrolases"/>
    <property type="match status" value="1"/>
</dbReference>
<evidence type="ECO:0000313" key="4">
    <source>
        <dbReference type="EMBL" id="ERG61523.1"/>
    </source>
</evidence>
<feature type="chain" id="PRO_5047160974" evidence="2">
    <location>
        <begin position="19"/>
        <end position="276"/>
    </location>
</feature>
<name>A0ABP2Y1R1_9GAMM</name>
<keyword evidence="1" id="KW-0378">Hydrolase</keyword>
<keyword evidence="5" id="KW-1185">Reference proteome</keyword>
<sequence>MKSLIVLFLVVWPFLVNANAQIVEFPDVNNNVAYASVVSLGFNPADEEIAYGDNESQFALLWRAKQIQPQNPLVILLHGGCWLSAYDIKHTYALSTGLAQAGFNVWSLEYRRSGASGGGWPTTFNDVKAGILAVSKYNNGEFKLADSVVVGHSAGGHLALLAGGEIDQLKGVIGLAPITDIKAYARGNNSCQKVTKDFMQGMPTDKPKAYTQANPSEQSLHPQSIILQGDRDTIVPAFNLEQLKRPVVMLDGVGHFDWIHPGSEAFKTLIQNLNEK</sequence>
<gene>
    <name evidence="4" type="ORF">PUND_06322</name>
</gene>
<dbReference type="Gene3D" id="3.40.50.1820">
    <property type="entry name" value="alpha/beta hydrolase"/>
    <property type="match status" value="1"/>
</dbReference>
<evidence type="ECO:0000256" key="2">
    <source>
        <dbReference type="SAM" id="SignalP"/>
    </source>
</evidence>
<evidence type="ECO:0000259" key="3">
    <source>
        <dbReference type="Pfam" id="PF20434"/>
    </source>
</evidence>
<dbReference type="EMBL" id="AHCF02000013">
    <property type="protein sequence ID" value="ERG61523.1"/>
    <property type="molecule type" value="Genomic_DNA"/>
</dbReference>
<dbReference type="Pfam" id="PF20434">
    <property type="entry name" value="BD-FAE"/>
    <property type="match status" value="1"/>
</dbReference>
<protein>
    <submittedName>
        <fullName evidence="4">Lipase/esterase</fullName>
    </submittedName>
</protein>
<reference evidence="4" key="2">
    <citation type="submission" date="2013-04" db="EMBL/GenBank/DDBJ databases">
        <title>Genome sequence of Pseudoalteromonas undina.</title>
        <authorList>
            <person name="Xie B.-B."/>
            <person name="Rong J.-C."/>
            <person name="Qin Q.-L."/>
            <person name="Shu Y.-L."/>
            <person name="Zhang Y.-Z."/>
        </authorList>
    </citation>
    <scope>NUCLEOTIDE SEQUENCE</scope>
    <source>
        <strain evidence="4">NCIMB 2128</strain>
    </source>
</reference>
<dbReference type="InterPro" id="IPR050300">
    <property type="entry name" value="GDXG_lipolytic_enzyme"/>
</dbReference>